<dbReference type="PANTHER" id="PTHR32552:SF81">
    <property type="entry name" value="TONB-DEPENDENT OUTER MEMBRANE RECEPTOR"/>
    <property type="match status" value="1"/>
</dbReference>
<dbReference type="GO" id="GO:0006826">
    <property type="term" value="P:iron ion transport"/>
    <property type="evidence" value="ECO:0007669"/>
    <property type="project" value="UniProtKB-KW"/>
</dbReference>
<keyword evidence="9 11" id="KW-0472">Membrane</keyword>
<dbReference type="Gene3D" id="2.40.170.20">
    <property type="entry name" value="TonB-dependent receptor, beta-barrel domain"/>
    <property type="match status" value="1"/>
</dbReference>
<evidence type="ECO:0000259" key="15">
    <source>
        <dbReference type="Pfam" id="PF07715"/>
    </source>
</evidence>
<dbReference type="SUPFAM" id="SSF56935">
    <property type="entry name" value="Porins"/>
    <property type="match status" value="1"/>
</dbReference>
<feature type="domain" description="TonB-dependent receptor plug" evidence="15">
    <location>
        <begin position="59"/>
        <end position="170"/>
    </location>
</feature>
<name>A0A251X7T7_9GAMM</name>
<dbReference type="InterPro" id="IPR039426">
    <property type="entry name" value="TonB-dep_rcpt-like"/>
</dbReference>
<evidence type="ECO:0000256" key="4">
    <source>
        <dbReference type="ARBA" id="ARBA00022496"/>
    </source>
</evidence>
<feature type="signal peptide" evidence="13">
    <location>
        <begin position="1"/>
        <end position="24"/>
    </location>
</feature>
<evidence type="ECO:0000256" key="13">
    <source>
        <dbReference type="SAM" id="SignalP"/>
    </source>
</evidence>
<reference evidence="16 17" key="1">
    <citation type="submission" date="2016-12" db="EMBL/GenBank/DDBJ databases">
        <title>Thioflexothrix psekupsii D3 genome sequencing and assembly.</title>
        <authorList>
            <person name="Fomenkov A."/>
            <person name="Vincze T."/>
            <person name="Grabovich M."/>
            <person name="Anton B.P."/>
            <person name="Dubinina G."/>
            <person name="Orlova M."/>
            <person name="Belousova E."/>
            <person name="Roberts R.J."/>
        </authorList>
    </citation>
    <scope>NUCLEOTIDE SEQUENCE [LARGE SCALE GENOMIC DNA]</scope>
    <source>
        <strain evidence="16">D3</strain>
    </source>
</reference>
<keyword evidence="17" id="KW-1185">Reference proteome</keyword>
<dbReference type="EMBL" id="MSLT01000012">
    <property type="protein sequence ID" value="OUD14041.1"/>
    <property type="molecule type" value="Genomic_DNA"/>
</dbReference>
<keyword evidence="10 11" id="KW-0998">Cell outer membrane</keyword>
<dbReference type="PROSITE" id="PS52016">
    <property type="entry name" value="TONB_DEPENDENT_REC_3"/>
    <property type="match status" value="1"/>
</dbReference>
<dbReference type="Pfam" id="PF00593">
    <property type="entry name" value="TonB_dep_Rec_b-barrel"/>
    <property type="match status" value="1"/>
</dbReference>
<dbReference type="RefSeq" id="WP_176329764.1">
    <property type="nucleotide sequence ID" value="NZ_MSLT01000012.1"/>
</dbReference>
<evidence type="ECO:0000256" key="9">
    <source>
        <dbReference type="ARBA" id="ARBA00023136"/>
    </source>
</evidence>
<dbReference type="AlphaFoldDB" id="A0A251X7T7"/>
<gene>
    <name evidence="16" type="ORF">TPSD3_06795</name>
</gene>
<comment type="similarity">
    <text evidence="11 12">Belongs to the TonB-dependent receptor family.</text>
</comment>
<keyword evidence="6" id="KW-0408">Iron</keyword>
<evidence type="ECO:0000313" key="17">
    <source>
        <dbReference type="Proteomes" id="UP000194798"/>
    </source>
</evidence>
<evidence type="ECO:0000256" key="11">
    <source>
        <dbReference type="PROSITE-ProRule" id="PRU01360"/>
    </source>
</evidence>
<dbReference type="InterPro" id="IPR012910">
    <property type="entry name" value="Plug_dom"/>
</dbReference>
<feature type="domain" description="TonB-dependent receptor-like beta-barrel" evidence="14">
    <location>
        <begin position="270"/>
        <end position="682"/>
    </location>
</feature>
<dbReference type="Proteomes" id="UP000194798">
    <property type="component" value="Unassembled WGS sequence"/>
</dbReference>
<dbReference type="InterPro" id="IPR036942">
    <property type="entry name" value="Beta-barrel_TonB_sf"/>
</dbReference>
<organism evidence="16 17">
    <name type="scientific">Thioflexithrix psekupsensis</name>
    <dbReference type="NCBI Taxonomy" id="1570016"/>
    <lineage>
        <taxon>Bacteria</taxon>
        <taxon>Pseudomonadati</taxon>
        <taxon>Pseudomonadota</taxon>
        <taxon>Gammaproteobacteria</taxon>
        <taxon>Thiotrichales</taxon>
        <taxon>Thioflexithrix</taxon>
    </lineage>
</organism>
<accession>A0A251X7T7</accession>
<evidence type="ECO:0000256" key="5">
    <source>
        <dbReference type="ARBA" id="ARBA00022692"/>
    </source>
</evidence>
<dbReference type="InterPro" id="IPR000531">
    <property type="entry name" value="Beta-barrel_TonB"/>
</dbReference>
<evidence type="ECO:0000259" key="14">
    <source>
        <dbReference type="Pfam" id="PF00593"/>
    </source>
</evidence>
<evidence type="ECO:0000256" key="6">
    <source>
        <dbReference type="ARBA" id="ARBA00023004"/>
    </source>
</evidence>
<keyword evidence="5 11" id="KW-0812">Transmembrane</keyword>
<dbReference type="GO" id="GO:0009279">
    <property type="term" value="C:cell outer membrane"/>
    <property type="evidence" value="ECO:0007669"/>
    <property type="project" value="UniProtKB-SubCell"/>
</dbReference>
<evidence type="ECO:0000256" key="7">
    <source>
        <dbReference type="ARBA" id="ARBA00023065"/>
    </source>
</evidence>
<keyword evidence="13" id="KW-0732">Signal</keyword>
<keyword evidence="7" id="KW-0406">Ion transport</keyword>
<evidence type="ECO:0000256" key="12">
    <source>
        <dbReference type="RuleBase" id="RU003357"/>
    </source>
</evidence>
<evidence type="ECO:0000256" key="8">
    <source>
        <dbReference type="ARBA" id="ARBA00023077"/>
    </source>
</evidence>
<dbReference type="PANTHER" id="PTHR32552">
    <property type="entry name" value="FERRICHROME IRON RECEPTOR-RELATED"/>
    <property type="match status" value="1"/>
</dbReference>
<protein>
    <recommendedName>
        <fullName evidence="18">TonB-dependent receptor</fullName>
    </recommendedName>
</protein>
<feature type="chain" id="PRO_5012219727" description="TonB-dependent receptor" evidence="13">
    <location>
        <begin position="25"/>
        <end position="717"/>
    </location>
</feature>
<keyword evidence="3 11" id="KW-1134">Transmembrane beta strand</keyword>
<evidence type="ECO:0000256" key="1">
    <source>
        <dbReference type="ARBA" id="ARBA00004571"/>
    </source>
</evidence>
<evidence type="ECO:0000313" key="16">
    <source>
        <dbReference type="EMBL" id="OUD14041.1"/>
    </source>
</evidence>
<evidence type="ECO:0000256" key="3">
    <source>
        <dbReference type="ARBA" id="ARBA00022452"/>
    </source>
</evidence>
<keyword evidence="2 11" id="KW-0813">Transport</keyword>
<dbReference type="Pfam" id="PF07715">
    <property type="entry name" value="Plug"/>
    <property type="match status" value="1"/>
</dbReference>
<comment type="caution">
    <text evidence="16">The sequence shown here is derived from an EMBL/GenBank/DDBJ whole genome shotgun (WGS) entry which is preliminary data.</text>
</comment>
<evidence type="ECO:0000256" key="2">
    <source>
        <dbReference type="ARBA" id="ARBA00022448"/>
    </source>
</evidence>
<sequence>MKCHQRWRLFLSLFILFHTHPAFALEENEREKLKVLLSLSLKELMDVEIKTAGKTTEKISDVPASVILVTRQDIQRYGYTQLADILRHVSGMYLIDFYGLGGPAYGVRGYLNPGVSRNVIILINGIDHVFDYASSYFISSISIPVEAIDRIEIVRGPQSTIYGSGAFFGVINIITNELHQEQGVASSVTASLGTDGLHKRTARTSYKQEKANIVVNTGYAKTDGGDFKYSDLTTRDFGLPPKASTKGQLESAHTYLDISASYEPFSLTFTHHRSKVGGIATRPHIRTGSVRLHEANRLRLGYEIDLNDQWSLNSHVAYIEADTEFSYDSSIATDLWSVQFEKTRTYEAEMTLAWKSENLDGLLGAYYRYTPEVFTYLDVPSFPFVSFQNSTQRLEEGEALAKRALFSQFSYSLNDRWKWVAGLRLEEQAGYNTFSEYGYTPETHRAWNFYYEKQDIAVIPRLAVLYTPNDAHLLKLMYGKAINAPSFGQNTTAQLNDNSPRLKNEEIETLELNYLATLSPKYSITAHFFHNRLSGLFSNIGILTGSNQYTFSLRNAGRWSTNGVELGLQGNPYDNLQFELGFVYQHTKDVNNPNIKVSYSPSLLGQLKLSYQWDSQWSLGMTGYYVSKMSLFFDPTLANSEGGFGQYITGKESEGYFVLGANVRFQDWLSKGTSVSLRINNLLDQKVIHPTHTRNTWMDKGAIGEERQFIFSLGYDF</sequence>
<keyword evidence="8 12" id="KW-0798">TonB box</keyword>
<comment type="subcellular location">
    <subcellularLocation>
        <location evidence="1 11">Cell outer membrane</location>
        <topology evidence="1 11">Multi-pass membrane protein</topology>
    </subcellularLocation>
</comment>
<keyword evidence="4" id="KW-0410">Iron transport</keyword>
<proteinExistence type="inferred from homology"/>
<evidence type="ECO:0008006" key="18">
    <source>
        <dbReference type="Google" id="ProtNLM"/>
    </source>
</evidence>
<dbReference type="Gene3D" id="2.170.130.10">
    <property type="entry name" value="TonB-dependent receptor, plug domain"/>
    <property type="match status" value="1"/>
</dbReference>
<dbReference type="InterPro" id="IPR037066">
    <property type="entry name" value="Plug_dom_sf"/>
</dbReference>
<evidence type="ECO:0000256" key="10">
    <source>
        <dbReference type="ARBA" id="ARBA00023237"/>
    </source>
</evidence>